<feature type="chain" id="PRO_5043667279" evidence="2">
    <location>
        <begin position="32"/>
        <end position="389"/>
    </location>
</feature>
<dbReference type="SUPFAM" id="SSF48208">
    <property type="entry name" value="Six-hairpin glycosidases"/>
    <property type="match status" value="1"/>
</dbReference>
<keyword evidence="1 3" id="KW-0378">Hydrolase</keyword>
<gene>
    <name evidence="3" type="ORF">Q4521_09005</name>
</gene>
<dbReference type="InterPro" id="IPR008928">
    <property type="entry name" value="6-hairpin_glycosidase_sf"/>
</dbReference>
<accession>A0AAW7X464</accession>
<evidence type="ECO:0000256" key="2">
    <source>
        <dbReference type="SAM" id="SignalP"/>
    </source>
</evidence>
<dbReference type="PANTHER" id="PTHR33886">
    <property type="entry name" value="UNSATURATED RHAMNOGALACTURONAN HYDROLASE (EUROFUNG)"/>
    <property type="match status" value="1"/>
</dbReference>
<dbReference type="GO" id="GO:0016787">
    <property type="term" value="F:hydrolase activity"/>
    <property type="evidence" value="ECO:0007669"/>
    <property type="project" value="UniProtKB-KW"/>
</dbReference>
<keyword evidence="2" id="KW-0732">Signal</keyword>
<evidence type="ECO:0000256" key="1">
    <source>
        <dbReference type="ARBA" id="ARBA00022801"/>
    </source>
</evidence>
<dbReference type="Gene3D" id="1.50.10.10">
    <property type="match status" value="1"/>
</dbReference>
<dbReference type="PANTHER" id="PTHR33886:SF8">
    <property type="entry name" value="UNSATURATED RHAMNOGALACTURONAN HYDROLASE (EUROFUNG)"/>
    <property type="match status" value="1"/>
</dbReference>
<dbReference type="InterPro" id="IPR010905">
    <property type="entry name" value="Glyco_hydro_88"/>
</dbReference>
<dbReference type="AlphaFoldDB" id="A0AAW7X464"/>
<evidence type="ECO:0000313" key="4">
    <source>
        <dbReference type="Proteomes" id="UP001169760"/>
    </source>
</evidence>
<dbReference type="InterPro" id="IPR052043">
    <property type="entry name" value="PolySaccharide_Degr_Enz"/>
</dbReference>
<organism evidence="3 4">
    <name type="scientific">Saccharophagus degradans</name>
    <dbReference type="NCBI Taxonomy" id="86304"/>
    <lineage>
        <taxon>Bacteria</taxon>
        <taxon>Pseudomonadati</taxon>
        <taxon>Pseudomonadota</taxon>
        <taxon>Gammaproteobacteria</taxon>
        <taxon>Cellvibrionales</taxon>
        <taxon>Cellvibrionaceae</taxon>
        <taxon>Saccharophagus</taxon>
    </lineage>
</organism>
<proteinExistence type="predicted"/>
<dbReference type="EMBL" id="JAUOPB010000006">
    <property type="protein sequence ID" value="MDO6422610.1"/>
    <property type="molecule type" value="Genomic_DNA"/>
</dbReference>
<dbReference type="GO" id="GO:0005975">
    <property type="term" value="P:carbohydrate metabolic process"/>
    <property type="evidence" value="ECO:0007669"/>
    <property type="project" value="InterPro"/>
</dbReference>
<dbReference type="Proteomes" id="UP001169760">
    <property type="component" value="Unassembled WGS sequence"/>
</dbReference>
<feature type="signal peptide" evidence="2">
    <location>
        <begin position="1"/>
        <end position="31"/>
    </location>
</feature>
<name>A0AAW7X464_9GAMM</name>
<reference evidence="3" key="1">
    <citation type="submission" date="2023-07" db="EMBL/GenBank/DDBJ databases">
        <title>Genome content predicts the carbon catabolic preferences of heterotrophic bacteria.</title>
        <authorList>
            <person name="Gralka M."/>
        </authorList>
    </citation>
    <scope>NUCLEOTIDE SEQUENCE</scope>
    <source>
        <strain evidence="3">I3M17_2</strain>
    </source>
</reference>
<dbReference type="InterPro" id="IPR012341">
    <property type="entry name" value="6hp_glycosidase-like_sf"/>
</dbReference>
<evidence type="ECO:0000313" key="3">
    <source>
        <dbReference type="EMBL" id="MDO6422610.1"/>
    </source>
</evidence>
<protein>
    <submittedName>
        <fullName evidence="3">Glycoside hydrolase family 88 protein</fullName>
    </submittedName>
</protein>
<dbReference type="RefSeq" id="WP_303492563.1">
    <property type="nucleotide sequence ID" value="NZ_JAUOPB010000006.1"/>
</dbReference>
<sequence length="389" mass="44217">MLTYTITTKRLKLYLALPLACLLLLIPLARANTNQTQALEIGFKVADYQLQQLGYLESNSPTPEPKSHSKSWEIGAFWLGLTQFTDLTQHKPYQQALIKQGENNQWQLGPWLEFADDHIIGQSYLWAAKNGVSRSTALSPMRKSFDKILANPPNVHLSFYFGEQGYGSAECLTRWCWCDALFMAPQAFIGLSQATGDMRYANYAFKEFWATTDFLYDPAEKLYFRDSRFFEKRDHKQRKLFWSRGNGWVFGGIVNILKLLPQDHPQRPRLETLYLEMAARLIQLQKPDGYWPPSLLAPENSPPETSGTAFFTYGLAYGINTGLLDKNRYLPAVTQGWQALTQAVNKNGELGWVQQVSDRPESVAKTDTHYYGVGAFLLAATEVAQLNTK</sequence>
<comment type="caution">
    <text evidence="3">The sequence shown here is derived from an EMBL/GenBank/DDBJ whole genome shotgun (WGS) entry which is preliminary data.</text>
</comment>
<dbReference type="Pfam" id="PF07470">
    <property type="entry name" value="Glyco_hydro_88"/>
    <property type="match status" value="1"/>
</dbReference>